<gene>
    <name evidence="1" type="ORF">GYMLUDRAFT_252519</name>
</gene>
<dbReference type="AlphaFoldDB" id="A0A0D0BNA0"/>
<keyword evidence="2" id="KW-1185">Reference proteome</keyword>
<protein>
    <submittedName>
        <fullName evidence="1">Uncharacterized protein</fullName>
    </submittedName>
</protein>
<dbReference type="OrthoDB" id="3041043at2759"/>
<reference evidence="1 2" key="1">
    <citation type="submission" date="2014-04" db="EMBL/GenBank/DDBJ databases">
        <title>Evolutionary Origins and Diversification of the Mycorrhizal Mutualists.</title>
        <authorList>
            <consortium name="DOE Joint Genome Institute"/>
            <consortium name="Mycorrhizal Genomics Consortium"/>
            <person name="Kohler A."/>
            <person name="Kuo A."/>
            <person name="Nagy L.G."/>
            <person name="Floudas D."/>
            <person name="Copeland A."/>
            <person name="Barry K.W."/>
            <person name="Cichocki N."/>
            <person name="Veneault-Fourrey C."/>
            <person name="LaButti K."/>
            <person name="Lindquist E.A."/>
            <person name="Lipzen A."/>
            <person name="Lundell T."/>
            <person name="Morin E."/>
            <person name="Murat C."/>
            <person name="Riley R."/>
            <person name="Ohm R."/>
            <person name="Sun H."/>
            <person name="Tunlid A."/>
            <person name="Henrissat B."/>
            <person name="Grigoriev I.V."/>
            <person name="Hibbett D.S."/>
            <person name="Martin F."/>
        </authorList>
    </citation>
    <scope>NUCLEOTIDE SEQUENCE [LARGE SCALE GENOMIC DNA]</scope>
    <source>
        <strain evidence="1 2">FD-317 M1</strain>
    </source>
</reference>
<dbReference type="EMBL" id="KN834878">
    <property type="protein sequence ID" value="KIK50954.1"/>
    <property type="molecule type" value="Genomic_DNA"/>
</dbReference>
<evidence type="ECO:0000313" key="2">
    <source>
        <dbReference type="Proteomes" id="UP000053593"/>
    </source>
</evidence>
<name>A0A0D0BNA0_9AGAR</name>
<sequence>MSSFMDNFTACGLPDAMLAKMSPSQLNNFAKVSKFCCRQVKSFNLSFNAYRTIISRSVAHKFFSRKVLKSNLDLFCPIGKCPEVVLWLVHAGYYFADTSGVAVESFKANFVCVVGNGDTALENATVTSVDKLYESKEIVGIWTFVDPLHAKWVQVVGTRGSPIAAMLLFHSTAVMNFITYQMAFSLYPCLTFGEKVNVCLDQGNLGSDRVKLVI</sequence>
<dbReference type="Proteomes" id="UP000053593">
    <property type="component" value="Unassembled WGS sequence"/>
</dbReference>
<accession>A0A0D0BNA0</accession>
<organism evidence="1 2">
    <name type="scientific">Collybiopsis luxurians FD-317 M1</name>
    <dbReference type="NCBI Taxonomy" id="944289"/>
    <lineage>
        <taxon>Eukaryota</taxon>
        <taxon>Fungi</taxon>
        <taxon>Dikarya</taxon>
        <taxon>Basidiomycota</taxon>
        <taxon>Agaricomycotina</taxon>
        <taxon>Agaricomycetes</taxon>
        <taxon>Agaricomycetidae</taxon>
        <taxon>Agaricales</taxon>
        <taxon>Marasmiineae</taxon>
        <taxon>Omphalotaceae</taxon>
        <taxon>Collybiopsis</taxon>
        <taxon>Collybiopsis luxurians</taxon>
    </lineage>
</organism>
<proteinExistence type="predicted"/>
<dbReference type="HOGENOM" id="CLU_1289029_0_0_1"/>
<evidence type="ECO:0000313" key="1">
    <source>
        <dbReference type="EMBL" id="KIK50954.1"/>
    </source>
</evidence>